<dbReference type="Proteomes" id="UP000647017">
    <property type="component" value="Unassembled WGS sequence"/>
</dbReference>
<dbReference type="RefSeq" id="WP_204003683.1">
    <property type="nucleotide sequence ID" value="NZ_BOOZ01000007.1"/>
</dbReference>
<dbReference type="PROSITE" id="PS51459">
    <property type="entry name" value="FIDO"/>
    <property type="match status" value="1"/>
</dbReference>
<feature type="domain" description="Fido" evidence="1">
    <location>
        <begin position="109"/>
        <end position="266"/>
    </location>
</feature>
<protein>
    <submittedName>
        <fullName evidence="2">Cell division protein Fic</fullName>
    </submittedName>
</protein>
<dbReference type="InterPro" id="IPR003812">
    <property type="entry name" value="Fido"/>
</dbReference>
<gene>
    <name evidence="2" type="ORF">Van01_18020</name>
</gene>
<name>A0ABQ4HSF9_9ACTN</name>
<dbReference type="SUPFAM" id="SSF140931">
    <property type="entry name" value="Fic-like"/>
    <property type="match status" value="1"/>
</dbReference>
<comment type="caution">
    <text evidence="2">The sequence shown here is derived from an EMBL/GenBank/DDBJ whole genome shotgun (WGS) entry which is preliminary data.</text>
</comment>
<evidence type="ECO:0000313" key="3">
    <source>
        <dbReference type="Proteomes" id="UP000647017"/>
    </source>
</evidence>
<dbReference type="PANTHER" id="PTHR13504:SF33">
    <property type="entry name" value="FIC FAMILY PROTEIN"/>
    <property type="match status" value="1"/>
</dbReference>
<sequence length="358" mass="39964">MRSFADLDHSIGHVPGTIVAALRTVDVGRGSEALYRDQLPGLLSHLANRARVTSITASSAIEGIVVADHARADRILAGRVTNLRNRSEQELAGYRDAQDYLFQQPWQPLNPGLLLHLHKLLFMHTASQGGRFKSEDNLVVDRAPSGELTVRFRTVRASETQFFVAELIDRYLAEMATDRHHPVLLVGLFALDLLVVHPFEDGNGRVTRAVTNALLMEAGYSVSRYISLEQQIAASADDYYQALLDSTHGWHDGRANPWPWLSYFVDILATAYRTFAERAAYDRADGSKQERVRDYVLNHAPDTFRMADIRTALPGISDPTIRVVLDRLRRAGSIASEGLGRAASWRRMPTDHFSRPPG</sequence>
<dbReference type="Pfam" id="PF02661">
    <property type="entry name" value="Fic"/>
    <property type="match status" value="1"/>
</dbReference>
<proteinExistence type="predicted"/>
<dbReference type="InterPro" id="IPR040198">
    <property type="entry name" value="Fido_containing"/>
</dbReference>
<keyword evidence="2" id="KW-0132">Cell division</keyword>
<keyword evidence="2" id="KW-0131">Cell cycle</keyword>
<evidence type="ECO:0000259" key="1">
    <source>
        <dbReference type="PROSITE" id="PS51459"/>
    </source>
</evidence>
<dbReference type="EMBL" id="BOOZ01000007">
    <property type="protein sequence ID" value="GIJ08588.1"/>
    <property type="molecule type" value="Genomic_DNA"/>
</dbReference>
<accession>A0ABQ4HSF9</accession>
<organism evidence="2 3">
    <name type="scientific">Micromonospora andamanensis</name>
    <dbReference type="NCBI Taxonomy" id="1287068"/>
    <lineage>
        <taxon>Bacteria</taxon>
        <taxon>Bacillati</taxon>
        <taxon>Actinomycetota</taxon>
        <taxon>Actinomycetes</taxon>
        <taxon>Micromonosporales</taxon>
        <taxon>Micromonosporaceae</taxon>
        <taxon>Micromonospora</taxon>
    </lineage>
</organism>
<dbReference type="GO" id="GO:0051301">
    <property type="term" value="P:cell division"/>
    <property type="evidence" value="ECO:0007669"/>
    <property type="project" value="UniProtKB-KW"/>
</dbReference>
<dbReference type="Gene3D" id="1.10.3290.10">
    <property type="entry name" value="Fido-like domain"/>
    <property type="match status" value="1"/>
</dbReference>
<dbReference type="PANTHER" id="PTHR13504">
    <property type="entry name" value="FIDO DOMAIN-CONTAINING PROTEIN DDB_G0283145"/>
    <property type="match status" value="1"/>
</dbReference>
<dbReference type="InterPro" id="IPR036597">
    <property type="entry name" value="Fido-like_dom_sf"/>
</dbReference>
<keyword evidence="3" id="KW-1185">Reference proteome</keyword>
<reference evidence="2 3" key="1">
    <citation type="submission" date="2021-01" db="EMBL/GenBank/DDBJ databases">
        <title>Whole genome shotgun sequence of Verrucosispora andamanensis NBRC 109075.</title>
        <authorList>
            <person name="Komaki H."/>
            <person name="Tamura T."/>
        </authorList>
    </citation>
    <scope>NUCLEOTIDE SEQUENCE [LARGE SCALE GENOMIC DNA]</scope>
    <source>
        <strain evidence="2 3">NBRC 109075</strain>
    </source>
</reference>
<evidence type="ECO:0000313" key="2">
    <source>
        <dbReference type="EMBL" id="GIJ08588.1"/>
    </source>
</evidence>